<dbReference type="PANTHER" id="PTHR32282">
    <property type="entry name" value="BINDING PROTEIN TRANSPEPTIDASE, PUTATIVE-RELATED"/>
    <property type="match status" value="1"/>
</dbReference>
<dbReference type="SUPFAM" id="SSF53955">
    <property type="entry name" value="Lysozyme-like"/>
    <property type="match status" value="1"/>
</dbReference>
<accession>A0ABW1ZW66</accession>
<evidence type="ECO:0000256" key="1">
    <source>
        <dbReference type="ARBA" id="ARBA00004752"/>
    </source>
</evidence>
<feature type="compositionally biased region" description="Basic and acidic residues" evidence="3">
    <location>
        <begin position="13"/>
        <end position="24"/>
    </location>
</feature>
<evidence type="ECO:0000256" key="3">
    <source>
        <dbReference type="SAM" id="MobiDB-lite"/>
    </source>
</evidence>
<dbReference type="InterPro" id="IPR023346">
    <property type="entry name" value="Lysozyme-like_dom_sf"/>
</dbReference>
<evidence type="ECO:0000256" key="2">
    <source>
        <dbReference type="ARBA" id="ARBA00022679"/>
    </source>
</evidence>
<dbReference type="InterPro" id="IPR050396">
    <property type="entry name" value="Glycosyltr_51/Transpeptidase"/>
</dbReference>
<dbReference type="Gene3D" id="1.10.3810.10">
    <property type="entry name" value="Biosynthetic peptidoglycan transglycosylase-like"/>
    <property type="match status" value="1"/>
</dbReference>
<protein>
    <submittedName>
        <fullName evidence="6">Transglycosylase domain-containing protein</fullName>
    </submittedName>
</protein>
<comment type="pathway">
    <text evidence="1">Cell wall biogenesis; peptidoglycan biosynthesis.</text>
</comment>
<dbReference type="PANTHER" id="PTHR32282:SF24">
    <property type="entry name" value="GLYCOSYL TRANSFERASE FAMILY 51 DOMAIN-CONTAINING PROTEIN"/>
    <property type="match status" value="1"/>
</dbReference>
<keyword evidence="4" id="KW-0812">Transmembrane</keyword>
<keyword evidence="4" id="KW-1133">Transmembrane helix</keyword>
<keyword evidence="7" id="KW-1185">Reference proteome</keyword>
<keyword evidence="2" id="KW-0808">Transferase</keyword>
<comment type="caution">
    <text evidence="6">The sequence shown here is derived from an EMBL/GenBank/DDBJ whole genome shotgun (WGS) entry which is preliminary data.</text>
</comment>
<name>A0ABW1ZW66_9GAMM</name>
<proteinExistence type="predicted"/>
<dbReference type="Pfam" id="PF00912">
    <property type="entry name" value="Transgly"/>
    <property type="match status" value="1"/>
</dbReference>
<organism evidence="6 7">
    <name type="scientific">Marinobacterium aestuariivivens</name>
    <dbReference type="NCBI Taxonomy" id="1698799"/>
    <lineage>
        <taxon>Bacteria</taxon>
        <taxon>Pseudomonadati</taxon>
        <taxon>Pseudomonadota</taxon>
        <taxon>Gammaproteobacteria</taxon>
        <taxon>Oceanospirillales</taxon>
        <taxon>Oceanospirillaceae</taxon>
        <taxon>Marinobacterium</taxon>
    </lineage>
</organism>
<keyword evidence="4" id="KW-0472">Membrane</keyword>
<sequence length="719" mass="81196">MGAFWQSGISPTADREGTIGKVRQESPAPKPAPTSRTGNRRWRIGWLFWVSPPITIAAVLGLLAVHELQTGDFQAQQLSRYAARLDYSVEPGPSDAILYPPHGPFDLRLGYARMPELIQRTQQQNFEILQQSHFSDALLEYSRNGFFPPFTEKSQAGLTLLDCRGETLYRFQYPAQHYPDFESIPPLIVDSLLFIENRDLLKPDQPHANPAVDWPRFVKAALSQVGKRLDMADDSAGGSTLATQLEKYRHSPDGITYTPLEKLRQMFSASVRAYRQGPETLEWRRQVVRDYLNSVPLSAAPGHGEVHGLAAGLFVWFDTDFDRVNRALTSDATPDAERGLALRQVLSLLIAQRRPTWYLNAGRSELDALADSHVRLLAQAGVIDGRLRDAALQAKVQFRDWSTSPIRHRVDGSKGVNAARNRLSSLLGSPLYDLDRLDLDAGSTLNGELQRQVSEYLHNLSDPEFAARAGLYGHRLLQGDDDTEPMQYSFTLLERTPTGNLVRVQTDSTDQLFDINEGSKLELGSTAKLRVLAHYLTVVAELHGRYAGLSPTSLRQIEVEETDFITRWALDYLAGNAGQNLEAMLEAALERRYSASPWERFPTGGGLHSFSNFRSEDNGRRPTVRESLRESINLPFVRLFRDLVRYSMYQTPGNASALLKSDDNPLREQYLRNFADREGKVYLLRFWKKYRNRSPAEQLDIFLDGVRQHRCDWPPPTAT</sequence>
<dbReference type="Proteomes" id="UP001596422">
    <property type="component" value="Unassembled WGS sequence"/>
</dbReference>
<dbReference type="InterPro" id="IPR001264">
    <property type="entry name" value="Glyco_trans_51"/>
</dbReference>
<dbReference type="InterPro" id="IPR036950">
    <property type="entry name" value="PBP_transglycosylase"/>
</dbReference>
<feature type="transmembrane region" description="Helical" evidence="4">
    <location>
        <begin position="46"/>
        <end position="65"/>
    </location>
</feature>
<feature type="region of interest" description="Disordered" evidence="3">
    <location>
        <begin position="1"/>
        <end position="37"/>
    </location>
</feature>
<reference evidence="7" key="1">
    <citation type="journal article" date="2019" name="Int. J. Syst. Evol. Microbiol.">
        <title>The Global Catalogue of Microorganisms (GCM) 10K type strain sequencing project: providing services to taxonomists for standard genome sequencing and annotation.</title>
        <authorList>
            <consortium name="The Broad Institute Genomics Platform"/>
            <consortium name="The Broad Institute Genome Sequencing Center for Infectious Disease"/>
            <person name="Wu L."/>
            <person name="Ma J."/>
        </authorList>
    </citation>
    <scope>NUCLEOTIDE SEQUENCE [LARGE SCALE GENOMIC DNA]</scope>
    <source>
        <strain evidence="7">NBRC 111756</strain>
    </source>
</reference>
<dbReference type="EMBL" id="JBHSWE010000001">
    <property type="protein sequence ID" value="MFC6669430.1"/>
    <property type="molecule type" value="Genomic_DNA"/>
</dbReference>
<feature type="domain" description="Glycosyl transferase family 51" evidence="5">
    <location>
        <begin position="166"/>
        <end position="358"/>
    </location>
</feature>
<evidence type="ECO:0000259" key="5">
    <source>
        <dbReference type="Pfam" id="PF00912"/>
    </source>
</evidence>
<evidence type="ECO:0000256" key="4">
    <source>
        <dbReference type="SAM" id="Phobius"/>
    </source>
</evidence>
<dbReference type="RefSeq" id="WP_379907988.1">
    <property type="nucleotide sequence ID" value="NZ_JBHSWE010000001.1"/>
</dbReference>
<evidence type="ECO:0000313" key="6">
    <source>
        <dbReference type="EMBL" id="MFC6669430.1"/>
    </source>
</evidence>
<evidence type="ECO:0000313" key="7">
    <source>
        <dbReference type="Proteomes" id="UP001596422"/>
    </source>
</evidence>
<gene>
    <name evidence="6" type="ORF">ACFQDL_04440</name>
</gene>